<feature type="transmembrane region" description="Helical" evidence="11">
    <location>
        <begin position="177"/>
        <end position="199"/>
    </location>
</feature>
<feature type="transmembrane region" description="Helical" evidence="11">
    <location>
        <begin position="100"/>
        <end position="122"/>
    </location>
</feature>
<comment type="cofactor">
    <cofactor evidence="1">
        <name>heme b</name>
        <dbReference type="ChEBI" id="CHEBI:60344"/>
    </cofactor>
</comment>
<dbReference type="OrthoDB" id="432881at2759"/>
<keyword evidence="3" id="KW-0813">Transport</keyword>
<evidence type="ECO:0000256" key="4">
    <source>
        <dbReference type="ARBA" id="ARBA00022617"/>
    </source>
</evidence>
<dbReference type="InterPro" id="IPR006593">
    <property type="entry name" value="Cyt_b561/ferric_Rdtase_TM"/>
</dbReference>
<dbReference type="InterPro" id="IPR045150">
    <property type="entry name" value="CYB561D1/2"/>
</dbReference>
<feature type="transmembrane region" description="Helical" evidence="11">
    <location>
        <begin position="142"/>
        <end position="165"/>
    </location>
</feature>
<dbReference type="GO" id="GO:0140575">
    <property type="term" value="F:transmembrane monodehydroascorbate reductase activity"/>
    <property type="evidence" value="ECO:0007669"/>
    <property type="project" value="InterPro"/>
</dbReference>
<keyword evidence="6" id="KW-0479">Metal-binding</keyword>
<evidence type="ECO:0000256" key="8">
    <source>
        <dbReference type="ARBA" id="ARBA00022989"/>
    </source>
</evidence>
<dbReference type="SMART" id="SM00665">
    <property type="entry name" value="B561"/>
    <property type="match status" value="1"/>
</dbReference>
<keyword evidence="5 11" id="KW-0812">Transmembrane</keyword>
<evidence type="ECO:0000256" key="6">
    <source>
        <dbReference type="ARBA" id="ARBA00022723"/>
    </source>
</evidence>
<dbReference type="EMBL" id="JH930472">
    <property type="protein sequence ID" value="EKM55635.1"/>
    <property type="molecule type" value="Genomic_DNA"/>
</dbReference>
<reference evidence="13 14" key="1">
    <citation type="journal article" date="2012" name="BMC Genomics">
        <title>Comparative genomics of the white-rot fungi, Phanerochaete carnosa and P. chrysosporium, to elucidate the genetic basis of the distinct wood types they colonize.</title>
        <authorList>
            <person name="Suzuki H."/>
            <person name="MacDonald J."/>
            <person name="Syed K."/>
            <person name="Salamov A."/>
            <person name="Hori C."/>
            <person name="Aerts A."/>
            <person name="Henrissat B."/>
            <person name="Wiebenga A."/>
            <person name="vanKuyk P.A."/>
            <person name="Barry K."/>
            <person name="Lindquist E."/>
            <person name="LaButti K."/>
            <person name="Lapidus A."/>
            <person name="Lucas S."/>
            <person name="Coutinho P."/>
            <person name="Gong Y."/>
            <person name="Samejima M."/>
            <person name="Mahadevan R."/>
            <person name="Abou-Zaid M."/>
            <person name="de Vries R.P."/>
            <person name="Igarashi K."/>
            <person name="Yadav J.S."/>
            <person name="Grigoriev I.V."/>
            <person name="Master E.R."/>
        </authorList>
    </citation>
    <scope>NUCLEOTIDE SEQUENCE [LARGE SCALE GENOMIC DNA]</scope>
    <source>
        <strain evidence="13 14">HHB-10118-sp</strain>
    </source>
</reference>
<evidence type="ECO:0000256" key="9">
    <source>
        <dbReference type="ARBA" id="ARBA00023004"/>
    </source>
</evidence>
<keyword evidence="7" id="KW-0249">Electron transport</keyword>
<dbReference type="GeneID" id="18916568"/>
<dbReference type="Gene3D" id="1.20.120.1770">
    <property type="match status" value="1"/>
</dbReference>
<dbReference type="CDD" id="cd08761">
    <property type="entry name" value="Cyt_b561_CYB561D2_like"/>
    <property type="match status" value="1"/>
</dbReference>
<dbReference type="KEGG" id="pco:PHACADRAFT_256398"/>
<evidence type="ECO:0000259" key="12">
    <source>
        <dbReference type="PROSITE" id="PS50939"/>
    </source>
</evidence>
<dbReference type="GO" id="GO:0046872">
    <property type="term" value="F:metal ion binding"/>
    <property type="evidence" value="ECO:0007669"/>
    <property type="project" value="UniProtKB-KW"/>
</dbReference>
<keyword evidence="10 11" id="KW-0472">Membrane</keyword>
<dbReference type="PROSITE" id="PS50939">
    <property type="entry name" value="CYTOCHROME_B561"/>
    <property type="match status" value="1"/>
</dbReference>
<evidence type="ECO:0000256" key="10">
    <source>
        <dbReference type="ARBA" id="ARBA00023136"/>
    </source>
</evidence>
<gene>
    <name evidence="13" type="ORF">PHACADRAFT_256398</name>
</gene>
<dbReference type="GO" id="GO:0016020">
    <property type="term" value="C:membrane"/>
    <property type="evidence" value="ECO:0007669"/>
    <property type="project" value="UniProtKB-SubCell"/>
</dbReference>
<evidence type="ECO:0000313" key="14">
    <source>
        <dbReference type="Proteomes" id="UP000008370"/>
    </source>
</evidence>
<feature type="transmembrane region" description="Helical" evidence="11">
    <location>
        <begin position="247"/>
        <end position="267"/>
    </location>
</feature>
<dbReference type="InParanoid" id="K5W8V2"/>
<dbReference type="RefSeq" id="XP_007395955.1">
    <property type="nucleotide sequence ID" value="XM_007395893.1"/>
</dbReference>
<keyword evidence="14" id="KW-1185">Reference proteome</keyword>
<organism evidence="13 14">
    <name type="scientific">Phanerochaete carnosa (strain HHB-10118-sp)</name>
    <name type="common">White-rot fungus</name>
    <name type="synonym">Peniophora carnosa</name>
    <dbReference type="NCBI Taxonomy" id="650164"/>
    <lineage>
        <taxon>Eukaryota</taxon>
        <taxon>Fungi</taxon>
        <taxon>Dikarya</taxon>
        <taxon>Basidiomycota</taxon>
        <taxon>Agaricomycotina</taxon>
        <taxon>Agaricomycetes</taxon>
        <taxon>Polyporales</taxon>
        <taxon>Phanerochaetaceae</taxon>
        <taxon>Phanerochaete</taxon>
    </lineage>
</organism>
<evidence type="ECO:0000313" key="13">
    <source>
        <dbReference type="EMBL" id="EKM55635.1"/>
    </source>
</evidence>
<name>K5W8V2_PHACS</name>
<comment type="subcellular location">
    <subcellularLocation>
        <location evidence="2">Membrane</location>
        <topology evidence="2">Multi-pass membrane protein</topology>
    </subcellularLocation>
</comment>
<evidence type="ECO:0000256" key="7">
    <source>
        <dbReference type="ARBA" id="ARBA00022982"/>
    </source>
</evidence>
<feature type="transmembrane region" description="Helical" evidence="11">
    <location>
        <begin position="72"/>
        <end position="94"/>
    </location>
</feature>
<evidence type="ECO:0000256" key="3">
    <source>
        <dbReference type="ARBA" id="ARBA00022448"/>
    </source>
</evidence>
<protein>
    <recommendedName>
        <fullName evidence="12">Cytochrome b561 domain-containing protein</fullName>
    </recommendedName>
</protein>
<dbReference type="PANTHER" id="PTHR15422">
    <property type="entry name" value="OS05G0565100 PROTEIN"/>
    <property type="match status" value="1"/>
</dbReference>
<evidence type="ECO:0000256" key="2">
    <source>
        <dbReference type="ARBA" id="ARBA00004141"/>
    </source>
</evidence>
<evidence type="ECO:0000256" key="5">
    <source>
        <dbReference type="ARBA" id="ARBA00022692"/>
    </source>
</evidence>
<feature type="domain" description="Cytochrome b561" evidence="12">
    <location>
        <begin position="75"/>
        <end position="273"/>
    </location>
</feature>
<accession>K5W8V2</accession>
<evidence type="ECO:0000256" key="1">
    <source>
        <dbReference type="ARBA" id="ARBA00001970"/>
    </source>
</evidence>
<dbReference type="Proteomes" id="UP000008370">
    <property type="component" value="Unassembled WGS sequence"/>
</dbReference>
<sequence>MLSHLQNKWLPLGKGLLSSLLHLKSFDTAQAPSENEAETVALAANDELQQVGSEEMGFQEQLSATEGREGDAFAQIVAMVSVATLLAVTWIITFASGTSFYWFGWHPLLQSLSIAFFAYGILTLQPTAYPKTKASGLTRHQLAMIVAGFPVAFLGYAAIFATKVINSRAHFTTWHGTFGLITFIFMVIQTILGGGSVWFNGRLFGGNPRAKLIWKYHRAVGYAAFSLCMITLHLGGAWSHWATENSWWIVRVLVYTFAPAAILAAVFSRMRLSKMKIW</sequence>
<dbReference type="HOGENOM" id="CLU_090067_0_0_1"/>
<keyword evidence="9" id="KW-0408">Iron</keyword>
<dbReference type="Pfam" id="PF03188">
    <property type="entry name" value="Cytochrom_B561"/>
    <property type="match status" value="1"/>
</dbReference>
<keyword evidence="8 11" id="KW-1133">Transmembrane helix</keyword>
<dbReference type="PANTHER" id="PTHR15422:SF45">
    <property type="entry name" value="CYTOCHROME B561 DOMAIN-CONTAINING PROTEIN"/>
    <property type="match status" value="1"/>
</dbReference>
<keyword evidence="4" id="KW-0349">Heme</keyword>
<evidence type="ECO:0000256" key="11">
    <source>
        <dbReference type="SAM" id="Phobius"/>
    </source>
</evidence>
<proteinExistence type="predicted"/>
<feature type="transmembrane region" description="Helical" evidence="11">
    <location>
        <begin position="220"/>
        <end position="241"/>
    </location>
</feature>
<dbReference type="AlphaFoldDB" id="K5W8V2"/>